<dbReference type="InterPro" id="IPR018724">
    <property type="entry name" value="2OG-Fe_dioxygenase"/>
</dbReference>
<dbReference type="Proteomes" id="UP000307956">
    <property type="component" value="Unassembled WGS sequence"/>
</dbReference>
<dbReference type="RefSeq" id="WP_136386745.1">
    <property type="nucleotide sequence ID" value="NZ_SSOD01000021.1"/>
</dbReference>
<comment type="caution">
    <text evidence="1">The sequence shown here is derived from an EMBL/GenBank/DDBJ whole genome shotgun (WGS) entry which is preliminary data.</text>
</comment>
<accession>A0A4S4AB98</accession>
<dbReference type="Pfam" id="PF10014">
    <property type="entry name" value="2OG-Fe_Oxy_2"/>
    <property type="match status" value="1"/>
</dbReference>
<dbReference type="OrthoDB" id="6681382at2"/>
<dbReference type="AlphaFoldDB" id="A0A4S4AB98"/>
<dbReference type="GO" id="GO:0051213">
    <property type="term" value="F:dioxygenase activity"/>
    <property type="evidence" value="ECO:0007669"/>
    <property type="project" value="InterPro"/>
</dbReference>
<evidence type="ECO:0008006" key="3">
    <source>
        <dbReference type="Google" id="ProtNLM"/>
    </source>
</evidence>
<dbReference type="EMBL" id="SSOD01000021">
    <property type="protein sequence ID" value="THF56237.1"/>
    <property type="molecule type" value="Genomic_DNA"/>
</dbReference>
<protein>
    <recommendedName>
        <fullName evidence="3">2OG-Fe dioxygenase family protein</fullName>
    </recommendedName>
</protein>
<proteinExistence type="predicted"/>
<organism evidence="1 2">
    <name type="scientific">Pseudothauera rhizosphaerae</name>
    <dbReference type="NCBI Taxonomy" id="2565932"/>
    <lineage>
        <taxon>Bacteria</taxon>
        <taxon>Pseudomonadati</taxon>
        <taxon>Pseudomonadota</taxon>
        <taxon>Betaproteobacteria</taxon>
        <taxon>Rhodocyclales</taxon>
        <taxon>Zoogloeaceae</taxon>
        <taxon>Pseudothauera</taxon>
    </lineage>
</organism>
<dbReference type="Gene3D" id="2.60.120.620">
    <property type="entry name" value="q2cbj1_9rhob like domain"/>
    <property type="match status" value="1"/>
</dbReference>
<reference evidence="1 2" key="1">
    <citation type="submission" date="2019-04" db="EMBL/GenBank/DDBJ databases">
        <title>Azoarcus rhizosphaerae sp. nov. isolated from rhizosphere of Ficus religiosa.</title>
        <authorList>
            <person name="Lin S.-Y."/>
            <person name="Hameed A."/>
            <person name="Hsu Y.-H."/>
            <person name="Young C.-C."/>
        </authorList>
    </citation>
    <scope>NUCLEOTIDE SEQUENCE [LARGE SCALE GENOMIC DNA]</scope>
    <source>
        <strain evidence="1 2">CC-YHH848</strain>
    </source>
</reference>
<name>A0A4S4AB98_9RHOO</name>
<sequence>MRDVAFSTDRAPSRAWGEFVKSVSDDAYHFIGCEEFCTHFRADSAEWDEFSACWDGLTQDLYMNDQGLYRYRRYGEFLFLISERQLVQLPHGPYHQPEYINNLNGGVMRNFDPLDHVFVKNGFFKGLMEDLSLMFGAVEGGVEKWNIKLHPYRIRAAVGMQGRPTPEGVHRDGVDYIAVLMIRRKNIIGGETCVTTNDGVPLRALTLARPKDMLVFDDRRVMHGVSPIECVADSCDAYRDVLVVAFTRC</sequence>
<keyword evidence="2" id="KW-1185">Reference proteome</keyword>
<gene>
    <name evidence="1" type="ORF">E6O51_19790</name>
</gene>
<evidence type="ECO:0000313" key="1">
    <source>
        <dbReference type="EMBL" id="THF56237.1"/>
    </source>
</evidence>
<evidence type="ECO:0000313" key="2">
    <source>
        <dbReference type="Proteomes" id="UP000307956"/>
    </source>
</evidence>